<accession>A0A1F7IKI1</accession>
<dbReference type="EC" id="2.7.13.3" evidence="2"/>
<dbReference type="Gene3D" id="3.30.565.10">
    <property type="entry name" value="Histidine kinase-like ATPase, C-terminal domain"/>
    <property type="match status" value="1"/>
</dbReference>
<protein>
    <recommendedName>
        <fullName evidence="2">histidine kinase</fullName>
        <ecNumber evidence="2">2.7.13.3</ecNumber>
    </recommendedName>
</protein>
<feature type="transmembrane region" description="Helical" evidence="4">
    <location>
        <begin position="70"/>
        <end position="88"/>
    </location>
</feature>
<dbReference type="STRING" id="1802060.A2957_00445"/>
<comment type="caution">
    <text evidence="6">The sequence shown here is derived from an EMBL/GenBank/DDBJ whole genome shotgun (WGS) entry which is preliminary data.</text>
</comment>
<keyword evidence="4" id="KW-0472">Membrane</keyword>
<reference evidence="6 7" key="1">
    <citation type="journal article" date="2016" name="Nat. Commun.">
        <title>Thousands of microbial genomes shed light on interconnected biogeochemical processes in an aquifer system.</title>
        <authorList>
            <person name="Anantharaman K."/>
            <person name="Brown C.T."/>
            <person name="Hug L.A."/>
            <person name="Sharon I."/>
            <person name="Castelle C.J."/>
            <person name="Probst A.J."/>
            <person name="Thomas B.C."/>
            <person name="Singh A."/>
            <person name="Wilkins M.J."/>
            <person name="Karaoz U."/>
            <person name="Brodie E.L."/>
            <person name="Williams K.H."/>
            <person name="Hubbard S.S."/>
            <person name="Banfield J.F."/>
        </authorList>
    </citation>
    <scope>NUCLEOTIDE SEQUENCE [LARGE SCALE GENOMIC DNA]</scope>
</reference>
<dbReference type="AlphaFoldDB" id="A0A1F7IKI1"/>
<evidence type="ECO:0000256" key="2">
    <source>
        <dbReference type="ARBA" id="ARBA00012438"/>
    </source>
</evidence>
<dbReference type="InterPro" id="IPR004358">
    <property type="entry name" value="Sig_transdc_His_kin-like_C"/>
</dbReference>
<evidence type="ECO:0000313" key="7">
    <source>
        <dbReference type="Proteomes" id="UP000179072"/>
    </source>
</evidence>
<evidence type="ECO:0000256" key="3">
    <source>
        <dbReference type="SAM" id="Coils"/>
    </source>
</evidence>
<evidence type="ECO:0000259" key="5">
    <source>
        <dbReference type="PROSITE" id="PS50109"/>
    </source>
</evidence>
<dbReference type="EMBL" id="MGAK01000028">
    <property type="protein sequence ID" value="OGK43877.1"/>
    <property type="molecule type" value="Genomic_DNA"/>
</dbReference>
<evidence type="ECO:0000313" key="6">
    <source>
        <dbReference type="EMBL" id="OGK43877.1"/>
    </source>
</evidence>
<dbReference type="SUPFAM" id="SSF55874">
    <property type="entry name" value="ATPase domain of HSP90 chaperone/DNA topoisomerase II/histidine kinase"/>
    <property type="match status" value="1"/>
</dbReference>
<gene>
    <name evidence="6" type="ORF">A2957_00445</name>
</gene>
<dbReference type="GO" id="GO:0004673">
    <property type="term" value="F:protein histidine kinase activity"/>
    <property type="evidence" value="ECO:0007669"/>
    <property type="project" value="UniProtKB-EC"/>
</dbReference>
<dbReference type="PANTHER" id="PTHR43065:SF42">
    <property type="entry name" value="TWO-COMPONENT SENSOR PPRA"/>
    <property type="match status" value="1"/>
</dbReference>
<keyword evidence="3" id="KW-0175">Coiled coil</keyword>
<proteinExistence type="predicted"/>
<name>A0A1F7IKI1_9BACT</name>
<feature type="transmembrane region" description="Helical" evidence="4">
    <location>
        <begin position="43"/>
        <end position="63"/>
    </location>
</feature>
<dbReference type="Proteomes" id="UP000179072">
    <property type="component" value="Unassembled WGS sequence"/>
</dbReference>
<feature type="transmembrane region" description="Helical" evidence="4">
    <location>
        <begin position="94"/>
        <end position="112"/>
    </location>
</feature>
<sequence length="447" mass="51026">MLYKKKILKVLLISSTLLGFSAIINNLIGIIEAMMNNHVPNNGVGVLVLVILTLIFLTLYLMTNKGYIRFASYVLIYILILSSLYSSIFWGADIPQSLLIFALAIVMSGILINTRFAVINTILISFFLLLISYLQINNIVHLNLYWKKHLFGYSDTFIHISTLAIIMVVSWLYNREIEASLQRAETSEEELRKERDLLEIKVEQRTEELKKEQLEKMLNLYRFADFGKLASGLLHDLVSPLTTVSINLEQLSKKKGAVKVQEIDEIINRTVEGTKRMESYVKAARAHIQKQSIEKHFYICDEIENVLHIFAYRIKKENIPIDVNCHKKTSMIGNPIKFNQLMSNLVANALDSYEDLPRTKRGPIFINATKEKNEIVITIEDHGKGIKKNHLKNIFDPFFTTKKAEKGTGIGLAISKDIVEKIFHGEIKVRSIIKKGTTFTVTIPIKP</sequence>
<keyword evidence="4" id="KW-0812">Transmembrane</keyword>
<dbReference type="PANTHER" id="PTHR43065">
    <property type="entry name" value="SENSOR HISTIDINE KINASE"/>
    <property type="match status" value="1"/>
</dbReference>
<feature type="transmembrane region" description="Helical" evidence="4">
    <location>
        <begin position="7"/>
        <end position="31"/>
    </location>
</feature>
<evidence type="ECO:0000256" key="4">
    <source>
        <dbReference type="SAM" id="Phobius"/>
    </source>
</evidence>
<dbReference type="Gene3D" id="1.10.287.130">
    <property type="match status" value="1"/>
</dbReference>
<comment type="catalytic activity">
    <reaction evidence="1">
        <text>ATP + protein L-histidine = ADP + protein N-phospho-L-histidine.</text>
        <dbReference type="EC" id="2.7.13.3"/>
    </reaction>
</comment>
<feature type="transmembrane region" description="Helical" evidence="4">
    <location>
        <begin position="156"/>
        <end position="173"/>
    </location>
</feature>
<feature type="coiled-coil region" evidence="3">
    <location>
        <begin position="174"/>
        <end position="215"/>
    </location>
</feature>
<dbReference type="InterPro" id="IPR003594">
    <property type="entry name" value="HATPase_dom"/>
</dbReference>
<feature type="domain" description="Histidine kinase" evidence="5">
    <location>
        <begin position="232"/>
        <end position="447"/>
    </location>
</feature>
<dbReference type="SMART" id="SM00387">
    <property type="entry name" value="HATPase_c"/>
    <property type="match status" value="1"/>
</dbReference>
<dbReference type="InterPro" id="IPR005467">
    <property type="entry name" value="His_kinase_dom"/>
</dbReference>
<dbReference type="PROSITE" id="PS50109">
    <property type="entry name" value="HIS_KIN"/>
    <property type="match status" value="1"/>
</dbReference>
<organism evidence="6 7">
    <name type="scientific">Candidatus Roizmanbacteria bacterium RIFCSPLOWO2_01_FULL_38_11</name>
    <dbReference type="NCBI Taxonomy" id="1802060"/>
    <lineage>
        <taxon>Bacteria</taxon>
        <taxon>Candidatus Roizmaniibacteriota</taxon>
    </lineage>
</organism>
<dbReference type="PRINTS" id="PR00344">
    <property type="entry name" value="BCTRLSENSOR"/>
</dbReference>
<evidence type="ECO:0000256" key="1">
    <source>
        <dbReference type="ARBA" id="ARBA00000085"/>
    </source>
</evidence>
<dbReference type="Pfam" id="PF02518">
    <property type="entry name" value="HATPase_c"/>
    <property type="match status" value="1"/>
</dbReference>
<feature type="transmembrane region" description="Helical" evidence="4">
    <location>
        <begin position="117"/>
        <end position="136"/>
    </location>
</feature>
<dbReference type="InterPro" id="IPR036890">
    <property type="entry name" value="HATPase_C_sf"/>
</dbReference>
<keyword evidence="4" id="KW-1133">Transmembrane helix</keyword>